<organism evidence="1 2">
    <name type="scientific">Seminavis robusta</name>
    <dbReference type="NCBI Taxonomy" id="568900"/>
    <lineage>
        <taxon>Eukaryota</taxon>
        <taxon>Sar</taxon>
        <taxon>Stramenopiles</taxon>
        <taxon>Ochrophyta</taxon>
        <taxon>Bacillariophyta</taxon>
        <taxon>Bacillariophyceae</taxon>
        <taxon>Bacillariophycidae</taxon>
        <taxon>Naviculales</taxon>
        <taxon>Naviculaceae</taxon>
        <taxon>Seminavis</taxon>
    </lineage>
</organism>
<comment type="caution">
    <text evidence="1">The sequence shown here is derived from an EMBL/GenBank/DDBJ whole genome shotgun (WGS) entry which is preliminary data.</text>
</comment>
<gene>
    <name evidence="1" type="ORF">SEMRO_213_G088560.1</name>
</gene>
<dbReference type="Proteomes" id="UP001153069">
    <property type="component" value="Unassembled WGS sequence"/>
</dbReference>
<protein>
    <submittedName>
        <fullName evidence="1">Uncharacterized protein</fullName>
    </submittedName>
</protein>
<sequence length="133" mass="14222">MLTKSYAILAAATGGVTDEHGNIRLVASNYASNSSRAIDIDPSIDPLRLQTGLANAQEAEVGVVVKTHGDYVGGIVQLTELFDPYCDDPVIGWEGPRNDADRLCVEVQNVQFAAGKAGMQPLNHIYTEPPKPT</sequence>
<evidence type="ECO:0000313" key="2">
    <source>
        <dbReference type="Proteomes" id="UP001153069"/>
    </source>
</evidence>
<reference evidence="1" key="1">
    <citation type="submission" date="2020-06" db="EMBL/GenBank/DDBJ databases">
        <authorList>
            <consortium name="Plant Systems Biology data submission"/>
        </authorList>
    </citation>
    <scope>NUCLEOTIDE SEQUENCE</scope>
    <source>
        <strain evidence="1">D6</strain>
    </source>
</reference>
<name>A0A9N8H9P1_9STRA</name>
<evidence type="ECO:0000313" key="1">
    <source>
        <dbReference type="EMBL" id="CAB9504927.1"/>
    </source>
</evidence>
<accession>A0A9N8H9P1</accession>
<keyword evidence="2" id="KW-1185">Reference proteome</keyword>
<proteinExistence type="predicted"/>
<dbReference type="EMBL" id="CAICTM010000212">
    <property type="protein sequence ID" value="CAB9504927.1"/>
    <property type="molecule type" value="Genomic_DNA"/>
</dbReference>
<dbReference type="AlphaFoldDB" id="A0A9N8H9P1"/>